<reference evidence="1 2" key="1">
    <citation type="submission" date="2013-11" db="EMBL/GenBank/DDBJ databases">
        <title>Genome sequencing of Stegodyphus mimosarum.</title>
        <authorList>
            <person name="Bechsgaard J."/>
        </authorList>
    </citation>
    <scope>NUCLEOTIDE SEQUENCE [LARGE SCALE GENOMIC DNA]</scope>
</reference>
<evidence type="ECO:0000313" key="2">
    <source>
        <dbReference type="Proteomes" id="UP000054359"/>
    </source>
</evidence>
<dbReference type="Proteomes" id="UP000054359">
    <property type="component" value="Unassembled WGS sequence"/>
</dbReference>
<dbReference type="Gene3D" id="3.30.420.10">
    <property type="entry name" value="Ribonuclease H-like superfamily/Ribonuclease H"/>
    <property type="match status" value="1"/>
</dbReference>
<organism evidence="1 2">
    <name type="scientific">Stegodyphus mimosarum</name>
    <name type="common">African social velvet spider</name>
    <dbReference type="NCBI Taxonomy" id="407821"/>
    <lineage>
        <taxon>Eukaryota</taxon>
        <taxon>Metazoa</taxon>
        <taxon>Ecdysozoa</taxon>
        <taxon>Arthropoda</taxon>
        <taxon>Chelicerata</taxon>
        <taxon>Arachnida</taxon>
        <taxon>Araneae</taxon>
        <taxon>Araneomorphae</taxon>
        <taxon>Entelegynae</taxon>
        <taxon>Eresoidea</taxon>
        <taxon>Eresidae</taxon>
        <taxon>Stegodyphus</taxon>
    </lineage>
</organism>
<sequence length="94" mass="10746">MDWPARSPDLSPIQHVWDALERATATRSSPPRTIEDLKAALLNEWDQLPQALINCLISSMTSRCEACMAYFENYTLMLNSANSVRWTLLAYKQN</sequence>
<dbReference type="OrthoDB" id="4843387at2759"/>
<dbReference type="OMA" id="CEACMAY"/>
<dbReference type="InterPro" id="IPR036397">
    <property type="entry name" value="RNaseH_sf"/>
</dbReference>
<feature type="non-terminal residue" evidence="1">
    <location>
        <position position="94"/>
    </location>
</feature>
<dbReference type="AlphaFoldDB" id="A0A087TXW2"/>
<gene>
    <name evidence="1" type="ORF">X975_13835</name>
</gene>
<evidence type="ECO:0000313" key="1">
    <source>
        <dbReference type="EMBL" id="KFM69951.1"/>
    </source>
</evidence>
<accession>A0A087TXW2</accession>
<dbReference type="EMBL" id="KK117255">
    <property type="protein sequence ID" value="KFM69951.1"/>
    <property type="molecule type" value="Genomic_DNA"/>
</dbReference>
<keyword evidence="2" id="KW-1185">Reference proteome</keyword>
<protein>
    <submittedName>
        <fullName evidence="1">Transposable element Tc1 transposase</fullName>
    </submittedName>
</protein>
<proteinExistence type="predicted"/>
<name>A0A087TXW2_STEMI</name>
<dbReference type="GO" id="GO:0003676">
    <property type="term" value="F:nucleic acid binding"/>
    <property type="evidence" value="ECO:0007669"/>
    <property type="project" value="InterPro"/>
</dbReference>